<dbReference type="EMBL" id="LFZO01000058">
    <property type="protein sequence ID" value="KXT15429.1"/>
    <property type="molecule type" value="Genomic_DNA"/>
</dbReference>
<comment type="caution">
    <text evidence="2">The sequence shown here is derived from an EMBL/GenBank/DDBJ whole genome shotgun (WGS) entry which is preliminary data.</text>
</comment>
<dbReference type="EMBL" id="LFZO01000058">
    <property type="protein sequence ID" value="KXT15430.1"/>
    <property type="molecule type" value="Genomic_DNA"/>
</dbReference>
<reference evidence="2 3" key="1">
    <citation type="submission" date="2015-07" db="EMBL/GenBank/DDBJ databases">
        <title>Comparative genomics of the Sigatoka disease complex on banana suggests a link between parallel evolutionary changes in Pseudocercospora fijiensis and Pseudocercospora eumusae and increased virulence on the banana host.</title>
        <authorList>
            <person name="Chang T.-C."/>
            <person name="Salvucci A."/>
            <person name="Crous P.W."/>
            <person name="Stergiopoulos I."/>
        </authorList>
    </citation>
    <scope>NUCLEOTIDE SEQUENCE [LARGE SCALE GENOMIC DNA]</scope>
    <source>
        <strain evidence="2 3">CBS 116634</strain>
    </source>
</reference>
<dbReference type="Proteomes" id="UP000073492">
    <property type="component" value="Unassembled WGS sequence"/>
</dbReference>
<gene>
    <name evidence="2" type="ORF">AC579_10586</name>
</gene>
<keyword evidence="3" id="KW-1185">Reference proteome</keyword>
<name>A0A139IL36_9PEZI</name>
<sequence>MSLGPFGSKKTRPIDGVLSLLPRQCHVFVACNLDYCQTCRAIYLDGSAMSRNRAVFTTAAVNAGGGSRLLALVNESPTHKIGGNRQELCGARTYRDLADFSLWVFDQLRKSETFPARSTSHALTIEDAFLQDMHDKKNISPDRTGDKRKRSLDRETTQPRKEESQSCRRKRCRCAGSCECMR</sequence>
<protein>
    <submittedName>
        <fullName evidence="2">Uncharacterized protein</fullName>
    </submittedName>
</protein>
<evidence type="ECO:0000313" key="3">
    <source>
        <dbReference type="Proteomes" id="UP000073492"/>
    </source>
</evidence>
<proteinExistence type="predicted"/>
<organism evidence="2 3">
    <name type="scientific">Pseudocercospora musae</name>
    <dbReference type="NCBI Taxonomy" id="113226"/>
    <lineage>
        <taxon>Eukaryota</taxon>
        <taxon>Fungi</taxon>
        <taxon>Dikarya</taxon>
        <taxon>Ascomycota</taxon>
        <taxon>Pezizomycotina</taxon>
        <taxon>Dothideomycetes</taxon>
        <taxon>Dothideomycetidae</taxon>
        <taxon>Mycosphaerellales</taxon>
        <taxon>Mycosphaerellaceae</taxon>
        <taxon>Pseudocercospora</taxon>
    </lineage>
</organism>
<dbReference type="OrthoDB" id="18530at2759"/>
<feature type="compositionally biased region" description="Basic and acidic residues" evidence="1">
    <location>
        <begin position="134"/>
        <end position="145"/>
    </location>
</feature>
<dbReference type="AlphaFoldDB" id="A0A139IL36"/>
<accession>A0A139IL36</accession>
<evidence type="ECO:0000313" key="2">
    <source>
        <dbReference type="EMBL" id="KXT15429.1"/>
    </source>
</evidence>
<feature type="region of interest" description="Disordered" evidence="1">
    <location>
        <begin position="134"/>
        <end position="165"/>
    </location>
</feature>
<evidence type="ECO:0000256" key="1">
    <source>
        <dbReference type="SAM" id="MobiDB-lite"/>
    </source>
</evidence>
<feature type="compositionally biased region" description="Basic and acidic residues" evidence="1">
    <location>
        <begin position="152"/>
        <end position="165"/>
    </location>
</feature>